<dbReference type="InterPro" id="IPR050833">
    <property type="entry name" value="Poly_Biosynth_Transport"/>
</dbReference>
<comment type="similarity">
    <text evidence="2">Belongs to the polysaccharide synthase family.</text>
</comment>
<feature type="transmembrane region" description="Helical" evidence="7">
    <location>
        <begin position="170"/>
        <end position="187"/>
    </location>
</feature>
<dbReference type="Proteomes" id="UP000317421">
    <property type="component" value="Unassembled WGS sequence"/>
</dbReference>
<dbReference type="AlphaFoldDB" id="A0A5C6AEJ1"/>
<reference evidence="8 9" key="1">
    <citation type="submission" date="2019-02" db="EMBL/GenBank/DDBJ databases">
        <title>Deep-cultivation of Planctomycetes and their phenomic and genomic characterization uncovers novel biology.</title>
        <authorList>
            <person name="Wiegand S."/>
            <person name="Jogler M."/>
            <person name="Boedeker C."/>
            <person name="Pinto D."/>
            <person name="Vollmers J."/>
            <person name="Rivas-Marin E."/>
            <person name="Kohn T."/>
            <person name="Peeters S.H."/>
            <person name="Heuer A."/>
            <person name="Rast P."/>
            <person name="Oberbeckmann S."/>
            <person name="Bunk B."/>
            <person name="Jeske O."/>
            <person name="Meyerdierks A."/>
            <person name="Storesund J.E."/>
            <person name="Kallscheuer N."/>
            <person name="Luecker S."/>
            <person name="Lage O.M."/>
            <person name="Pohl T."/>
            <person name="Merkel B.J."/>
            <person name="Hornburger P."/>
            <person name="Mueller R.-W."/>
            <person name="Bruemmer F."/>
            <person name="Labrenz M."/>
            <person name="Spormann A.M."/>
            <person name="Op Den Camp H."/>
            <person name="Overmann J."/>
            <person name="Amann R."/>
            <person name="Jetten M.S.M."/>
            <person name="Mascher T."/>
            <person name="Medema M.H."/>
            <person name="Devos D.P."/>
            <person name="Kaster A.-K."/>
            <person name="Ovreas L."/>
            <person name="Rohde M."/>
            <person name="Galperin M.Y."/>
            <person name="Jogler C."/>
        </authorList>
    </citation>
    <scope>NUCLEOTIDE SEQUENCE [LARGE SCALE GENOMIC DNA]</scope>
    <source>
        <strain evidence="8 9">Pla108</strain>
    </source>
</reference>
<dbReference type="GO" id="GO:0005886">
    <property type="term" value="C:plasma membrane"/>
    <property type="evidence" value="ECO:0007669"/>
    <property type="project" value="UniProtKB-SubCell"/>
</dbReference>
<feature type="transmembrane region" description="Helical" evidence="7">
    <location>
        <begin position="441"/>
        <end position="459"/>
    </location>
</feature>
<dbReference type="OrthoDB" id="8538786at2"/>
<evidence type="ECO:0000256" key="3">
    <source>
        <dbReference type="ARBA" id="ARBA00022475"/>
    </source>
</evidence>
<evidence type="ECO:0000256" key="1">
    <source>
        <dbReference type="ARBA" id="ARBA00004651"/>
    </source>
</evidence>
<comment type="subcellular location">
    <subcellularLocation>
        <location evidence="1">Cell membrane</location>
        <topology evidence="1">Multi-pass membrane protein</topology>
    </subcellularLocation>
</comment>
<evidence type="ECO:0000256" key="2">
    <source>
        <dbReference type="ARBA" id="ARBA00007430"/>
    </source>
</evidence>
<evidence type="ECO:0000256" key="5">
    <source>
        <dbReference type="ARBA" id="ARBA00022989"/>
    </source>
</evidence>
<dbReference type="Pfam" id="PF13440">
    <property type="entry name" value="Polysacc_synt_3"/>
    <property type="match status" value="1"/>
</dbReference>
<gene>
    <name evidence="8" type="primary">tuaB_2</name>
    <name evidence="8" type="ORF">Pla108_17470</name>
</gene>
<comment type="caution">
    <text evidence="8">The sequence shown here is derived from an EMBL/GenBank/DDBJ whole genome shotgun (WGS) entry which is preliminary data.</text>
</comment>
<name>A0A5C6AEJ1_9BACT</name>
<organism evidence="8 9">
    <name type="scientific">Botrimarina colliarenosi</name>
    <dbReference type="NCBI Taxonomy" id="2528001"/>
    <lineage>
        <taxon>Bacteria</taxon>
        <taxon>Pseudomonadati</taxon>
        <taxon>Planctomycetota</taxon>
        <taxon>Planctomycetia</taxon>
        <taxon>Pirellulales</taxon>
        <taxon>Lacipirellulaceae</taxon>
        <taxon>Botrimarina</taxon>
    </lineage>
</organism>
<dbReference type="PANTHER" id="PTHR30250">
    <property type="entry name" value="PST FAMILY PREDICTED COLANIC ACID TRANSPORTER"/>
    <property type="match status" value="1"/>
</dbReference>
<feature type="transmembrane region" description="Helical" evidence="7">
    <location>
        <begin position="247"/>
        <end position="271"/>
    </location>
</feature>
<proteinExistence type="inferred from homology"/>
<feature type="transmembrane region" description="Helical" evidence="7">
    <location>
        <begin position="145"/>
        <end position="164"/>
    </location>
</feature>
<feature type="transmembrane region" description="Helical" evidence="7">
    <location>
        <begin position="381"/>
        <end position="401"/>
    </location>
</feature>
<protein>
    <submittedName>
        <fullName evidence="8">Teichuronic acid biosynthesis protein TuaB</fullName>
    </submittedName>
</protein>
<feature type="transmembrane region" description="Helical" evidence="7">
    <location>
        <begin position="208"/>
        <end position="227"/>
    </location>
</feature>
<keyword evidence="3" id="KW-1003">Cell membrane</keyword>
<sequence>MKSTRRAARASGFLASSLAIVSVCRFLRNVVLARMLLPEDFGIGATFTLSLTFFELLTELGPAKQLIQARHGARAAWMGVAHLVLAARGVLIAAILFLASGTIAGWFGVPDARSAFQFLALAPLMRGFEHCDVCRFQRHLRFSQLAWVEAAPAVLSLLLAPLAATVYPDYRAFLAVTLVWAFARLIVSHVVASRPYRLRYQPEVLRRFLSFGWPLLGNSLLLFLILHGERLLVATRFDLATLGAYSVALGLGFAPTMMFAKLHSSVALPVFSRSRVDRAAFRRAVAGSSQIVCLVAGLVAIAFVVAGSWLVGACYGKAYLVSQQVIPWIGLMCAMRVVRCTPSMMSIALGDTQIPLLSNIARVTFFGVGALFVSMGNDVAWVPASGFLGELMAYLVSLMLLRKRHHAPVGESLGCLLRVASVVAIVVGAKASGVVSSVPDPALAAIGGVALFGFAMLQWETLRTAIQSVLFQRKGLPST</sequence>
<keyword evidence="5 7" id="KW-1133">Transmembrane helix</keyword>
<evidence type="ECO:0000313" key="9">
    <source>
        <dbReference type="Proteomes" id="UP000317421"/>
    </source>
</evidence>
<evidence type="ECO:0000256" key="7">
    <source>
        <dbReference type="SAM" id="Phobius"/>
    </source>
</evidence>
<dbReference type="RefSeq" id="WP_146444521.1">
    <property type="nucleotide sequence ID" value="NZ_SJPR01000002.1"/>
</dbReference>
<dbReference type="PANTHER" id="PTHR30250:SF10">
    <property type="entry name" value="LIPOPOLYSACCHARIDE BIOSYNTHESIS PROTEIN WZXC"/>
    <property type="match status" value="1"/>
</dbReference>
<evidence type="ECO:0000313" key="8">
    <source>
        <dbReference type="EMBL" id="TWT97595.1"/>
    </source>
</evidence>
<feature type="transmembrane region" description="Helical" evidence="7">
    <location>
        <begin position="413"/>
        <end position="435"/>
    </location>
</feature>
<dbReference type="EMBL" id="SJPR01000002">
    <property type="protein sequence ID" value="TWT97595.1"/>
    <property type="molecule type" value="Genomic_DNA"/>
</dbReference>
<keyword evidence="9" id="KW-1185">Reference proteome</keyword>
<accession>A0A5C6AEJ1</accession>
<keyword evidence="6 7" id="KW-0472">Membrane</keyword>
<keyword evidence="4 7" id="KW-0812">Transmembrane</keyword>
<evidence type="ECO:0000256" key="4">
    <source>
        <dbReference type="ARBA" id="ARBA00022692"/>
    </source>
</evidence>
<feature type="transmembrane region" description="Helical" evidence="7">
    <location>
        <begin position="291"/>
        <end position="312"/>
    </location>
</feature>
<evidence type="ECO:0000256" key="6">
    <source>
        <dbReference type="ARBA" id="ARBA00023136"/>
    </source>
</evidence>